<evidence type="ECO:0000313" key="4">
    <source>
        <dbReference type="Proteomes" id="UP001189429"/>
    </source>
</evidence>
<keyword evidence="4" id="KW-1185">Reference proteome</keyword>
<feature type="compositionally biased region" description="Low complexity" evidence="2">
    <location>
        <begin position="382"/>
        <end position="394"/>
    </location>
</feature>
<feature type="compositionally biased region" description="Basic residues" evidence="2">
    <location>
        <begin position="170"/>
        <end position="210"/>
    </location>
</feature>
<feature type="compositionally biased region" description="Gly residues" evidence="2">
    <location>
        <begin position="370"/>
        <end position="381"/>
    </location>
</feature>
<feature type="compositionally biased region" description="Basic residues" evidence="2">
    <location>
        <begin position="454"/>
        <end position="471"/>
    </location>
</feature>
<name>A0ABN9SSN2_9DINO</name>
<evidence type="ECO:0000313" key="3">
    <source>
        <dbReference type="EMBL" id="CAK0834922.1"/>
    </source>
</evidence>
<gene>
    <name evidence="3" type="ORF">PCOR1329_LOCUS32185</name>
</gene>
<feature type="region of interest" description="Disordered" evidence="2">
    <location>
        <begin position="453"/>
        <end position="485"/>
    </location>
</feature>
<dbReference type="EMBL" id="CAUYUJ010012957">
    <property type="protein sequence ID" value="CAK0834922.1"/>
    <property type="molecule type" value="Genomic_DNA"/>
</dbReference>
<feature type="coiled-coil region" evidence="1">
    <location>
        <begin position="73"/>
        <end position="100"/>
    </location>
</feature>
<accession>A0ABN9SSN2</accession>
<organism evidence="3 4">
    <name type="scientific">Prorocentrum cordatum</name>
    <dbReference type="NCBI Taxonomy" id="2364126"/>
    <lineage>
        <taxon>Eukaryota</taxon>
        <taxon>Sar</taxon>
        <taxon>Alveolata</taxon>
        <taxon>Dinophyceae</taxon>
        <taxon>Prorocentrales</taxon>
        <taxon>Prorocentraceae</taxon>
        <taxon>Prorocentrum</taxon>
    </lineage>
</organism>
<evidence type="ECO:0000256" key="1">
    <source>
        <dbReference type="SAM" id="Coils"/>
    </source>
</evidence>
<dbReference type="Proteomes" id="UP001189429">
    <property type="component" value="Unassembled WGS sequence"/>
</dbReference>
<reference evidence="3" key="1">
    <citation type="submission" date="2023-10" db="EMBL/GenBank/DDBJ databases">
        <authorList>
            <person name="Chen Y."/>
            <person name="Shah S."/>
            <person name="Dougan E. K."/>
            <person name="Thang M."/>
            <person name="Chan C."/>
        </authorList>
    </citation>
    <scope>NUCLEOTIDE SEQUENCE [LARGE SCALE GENOMIC DNA]</scope>
</reference>
<feature type="compositionally biased region" description="Basic residues" evidence="2">
    <location>
        <begin position="217"/>
        <end position="242"/>
    </location>
</feature>
<comment type="caution">
    <text evidence="3">The sequence shown here is derived from an EMBL/GenBank/DDBJ whole genome shotgun (WGS) entry which is preliminary data.</text>
</comment>
<proteinExistence type="predicted"/>
<sequence length="485" mass="51863">MSLLAGGPGRLAGGPVRLGGGGWAAWLAPAAEEEAFCRSAALAACRLEQVECVDLSECEVATEFEVDTECVDYSDLAAQLAQAQELCDALADECMELRALAWRLRGGARGKPHDELVVGGGYEVDDGVDADGSDCEALGELESIVGCDGNAFGKESIVGCDGDHHGVRRRRVRQGQHRGVRRRRVRQGRQRLRGAGRAGAHRGVRRRRGRQHGEHRGVRRRRVRRRRVRQGQHRGVRRRRVRQGPALPDALGGGRGERAGAQGCSCPGGRSWSGRAGPESCLLGRRAGAAAGGRAVRAVRGPARLGHGLPGQQCRCRQALGSAGRPRGRGAPRAGCAGRDARGRRGVWVQEEGEEEAAQEVASGRRRGGDCGLGQRGGGGPSSSWRGGRLGFPREGLRRGRAARHRRQPGAGPGGPLMFVVVGLGELKDWLRSWGHPLIALGTRLPDECGVRRGAPRRVRGGPPRRPRPRAWPRAGACVADSPRR</sequence>
<protein>
    <submittedName>
        <fullName evidence="3">Uncharacterized protein</fullName>
    </submittedName>
</protein>
<feature type="region of interest" description="Disordered" evidence="2">
    <location>
        <begin position="351"/>
        <end position="400"/>
    </location>
</feature>
<keyword evidence="1" id="KW-0175">Coiled coil</keyword>
<feature type="region of interest" description="Disordered" evidence="2">
    <location>
        <begin position="170"/>
        <end position="270"/>
    </location>
</feature>
<evidence type="ECO:0000256" key="2">
    <source>
        <dbReference type="SAM" id="MobiDB-lite"/>
    </source>
</evidence>